<dbReference type="Gene3D" id="3.40.50.720">
    <property type="entry name" value="NAD(P)-binding Rossmann-like Domain"/>
    <property type="match status" value="1"/>
</dbReference>
<organism evidence="2 3">
    <name type="scientific">Salinibacter ruber (strain M8)</name>
    <dbReference type="NCBI Taxonomy" id="761659"/>
    <lineage>
        <taxon>Bacteria</taxon>
        <taxon>Pseudomonadati</taxon>
        <taxon>Rhodothermota</taxon>
        <taxon>Rhodothermia</taxon>
        <taxon>Rhodothermales</taxon>
        <taxon>Salinibacteraceae</taxon>
        <taxon>Salinibacter</taxon>
    </lineage>
</organism>
<sequence>MSDVPSGSTVFLVPGSQSLMRDLDSQVVVITGASRGLGAAIARAFGREGARVVVNYYQSPDRAEAVAADIGDRALPVQADVRDPDAVQAMIDTATDHFGAPVTTAVHNALIDYQFDAENRETADTIDWEDYQTQVEGSVKGALHLLQACLPEMRAAGEGRFVGISSNLVQAPAVPYHDYTTGKAALLGFTRNMAGELGAEGITVNLVSGGLLDETDASAASSDAVFDAIRQNTPRGTVTTPEEVADAVLFFASPWARAVTGQNLIVDGGLVMQ</sequence>
<dbReference type="Proteomes" id="UP000000933">
    <property type="component" value="Chromosome"/>
</dbReference>
<dbReference type="InterPro" id="IPR020904">
    <property type="entry name" value="Sc_DH/Rdtase_CS"/>
</dbReference>
<protein>
    <submittedName>
        <fullName evidence="2">3-oxoacyl-[acyl-carrier protein] reductase</fullName>
        <ecNumber evidence="2">1.1.1.100</ecNumber>
    </submittedName>
</protein>
<proteinExistence type="inferred from homology"/>
<evidence type="ECO:0000313" key="3">
    <source>
        <dbReference type="Proteomes" id="UP000000933"/>
    </source>
</evidence>
<reference evidence="3" key="2">
    <citation type="submission" date="2010-04" db="EMBL/GenBank/DDBJ databases">
        <title>Genome sequence of Salinibacter ruber M8.</title>
        <authorList>
            <consortium name="Genoscope"/>
        </authorList>
    </citation>
    <scope>NUCLEOTIDE SEQUENCE [LARGE SCALE GENOMIC DNA]</scope>
    <source>
        <strain evidence="3">M8</strain>
    </source>
</reference>
<dbReference type="KEGG" id="srm:SRM_01333"/>
<dbReference type="SUPFAM" id="SSF51735">
    <property type="entry name" value="NAD(P)-binding Rossmann-fold domains"/>
    <property type="match status" value="1"/>
</dbReference>
<gene>
    <name evidence="2" type="primary">fabG</name>
    <name evidence="2" type="ordered locus">SRM_01333</name>
</gene>
<dbReference type="FunFam" id="3.40.50.720:FF:000084">
    <property type="entry name" value="Short-chain dehydrogenase reductase"/>
    <property type="match status" value="1"/>
</dbReference>
<dbReference type="HOGENOM" id="CLU_010194_1_3_10"/>
<dbReference type="InterPro" id="IPR002347">
    <property type="entry name" value="SDR_fam"/>
</dbReference>
<dbReference type="CDD" id="cd05349">
    <property type="entry name" value="BKR_2_SDR_c"/>
    <property type="match status" value="1"/>
</dbReference>
<keyword evidence="2" id="KW-0560">Oxidoreductase</keyword>
<dbReference type="PANTHER" id="PTHR42760:SF135">
    <property type="entry name" value="BLL7886 PROTEIN"/>
    <property type="match status" value="1"/>
</dbReference>
<dbReference type="PANTHER" id="PTHR42760">
    <property type="entry name" value="SHORT-CHAIN DEHYDROGENASES/REDUCTASES FAMILY MEMBER"/>
    <property type="match status" value="1"/>
</dbReference>
<dbReference type="AlphaFoldDB" id="D5H899"/>
<reference evidence="2 3" key="1">
    <citation type="journal article" date="2010" name="ISME J.">
        <title>Fine-scale evolution: genomic, phenotypic and ecological differentiation in two coexisting Salinibacter ruber strains.</title>
        <authorList>
            <person name="Pena A."/>
            <person name="Teeling H."/>
            <person name="Huerta-Cepas J."/>
            <person name="Santos F."/>
            <person name="Yarza P."/>
            <person name="Brito-Echeverria J."/>
            <person name="Lucio M."/>
            <person name="Schmitt-Kopplin P."/>
            <person name="Meseguer I."/>
            <person name="Schenowitz C."/>
            <person name="Dossat C."/>
            <person name="Barbe V."/>
            <person name="Dopazo J."/>
            <person name="Rossello-Mora R."/>
            <person name="Schuler M."/>
            <person name="Glockner F.O."/>
            <person name="Amann R."/>
            <person name="Gabaldon T."/>
            <person name="Anton J."/>
        </authorList>
    </citation>
    <scope>NUCLEOTIDE SEQUENCE [LARGE SCALE GENOMIC DNA]</scope>
    <source>
        <strain evidence="2 3">M8</strain>
    </source>
</reference>
<dbReference type="PRINTS" id="PR00081">
    <property type="entry name" value="GDHRDH"/>
</dbReference>
<dbReference type="GO" id="GO:0004316">
    <property type="term" value="F:3-oxoacyl-[acyl-carrier-protein] reductase (NADPH) activity"/>
    <property type="evidence" value="ECO:0007669"/>
    <property type="project" value="UniProtKB-EC"/>
</dbReference>
<dbReference type="Pfam" id="PF13561">
    <property type="entry name" value="adh_short_C2"/>
    <property type="match status" value="1"/>
</dbReference>
<evidence type="ECO:0000313" key="2">
    <source>
        <dbReference type="EMBL" id="CBH24254.1"/>
    </source>
</evidence>
<comment type="similarity">
    <text evidence="1">Belongs to the short-chain dehydrogenases/reductases (SDR) family.</text>
</comment>
<dbReference type="EMBL" id="FP565814">
    <property type="protein sequence ID" value="CBH24254.1"/>
    <property type="molecule type" value="Genomic_DNA"/>
</dbReference>
<dbReference type="EC" id="1.1.1.100" evidence="2"/>
<accession>D5H899</accession>
<dbReference type="GO" id="GO:0030497">
    <property type="term" value="P:fatty acid elongation"/>
    <property type="evidence" value="ECO:0007669"/>
    <property type="project" value="TreeGrafter"/>
</dbReference>
<dbReference type="NCBIfam" id="NF006393">
    <property type="entry name" value="PRK08642.1"/>
    <property type="match status" value="1"/>
</dbReference>
<dbReference type="InterPro" id="IPR036291">
    <property type="entry name" value="NAD(P)-bd_dom_sf"/>
</dbReference>
<dbReference type="PROSITE" id="PS00061">
    <property type="entry name" value="ADH_SHORT"/>
    <property type="match status" value="1"/>
</dbReference>
<evidence type="ECO:0000256" key="1">
    <source>
        <dbReference type="ARBA" id="ARBA00006484"/>
    </source>
</evidence>
<dbReference type="PATRIC" id="fig|761659.10.peg.1467"/>
<name>D5H899_SALRM</name>